<evidence type="ECO:0000256" key="3">
    <source>
        <dbReference type="ARBA" id="ARBA00022989"/>
    </source>
</evidence>
<gene>
    <name evidence="6" type="ORF">SAMN05192553_101419</name>
</gene>
<evidence type="ECO:0000256" key="4">
    <source>
        <dbReference type="ARBA" id="ARBA00023136"/>
    </source>
</evidence>
<dbReference type="Pfam" id="PF01758">
    <property type="entry name" value="SBF"/>
    <property type="match status" value="1"/>
</dbReference>
<keyword evidence="3 5" id="KW-1133">Transmembrane helix</keyword>
<dbReference type="PANTHER" id="PTHR10361">
    <property type="entry name" value="SODIUM-BILE ACID COTRANSPORTER"/>
    <property type="match status" value="1"/>
</dbReference>
<feature type="transmembrane region" description="Helical" evidence="5">
    <location>
        <begin position="181"/>
        <end position="203"/>
    </location>
</feature>
<feature type="transmembrane region" description="Helical" evidence="5">
    <location>
        <begin position="244"/>
        <end position="265"/>
    </location>
</feature>
<evidence type="ECO:0000256" key="2">
    <source>
        <dbReference type="ARBA" id="ARBA00022692"/>
    </source>
</evidence>
<proteinExistence type="predicted"/>
<dbReference type="Proteomes" id="UP000199403">
    <property type="component" value="Unassembled WGS sequence"/>
</dbReference>
<feature type="transmembrane region" description="Helical" evidence="5">
    <location>
        <begin position="271"/>
        <end position="293"/>
    </location>
</feature>
<feature type="transmembrane region" description="Helical" evidence="5">
    <location>
        <begin position="150"/>
        <end position="169"/>
    </location>
</feature>
<dbReference type="InterPro" id="IPR038770">
    <property type="entry name" value="Na+/solute_symporter_sf"/>
</dbReference>
<dbReference type="EMBL" id="FNZH01000001">
    <property type="protein sequence ID" value="SEI82088.1"/>
    <property type="molecule type" value="Genomic_DNA"/>
</dbReference>
<dbReference type="RefSeq" id="WP_092168789.1">
    <property type="nucleotide sequence ID" value="NZ_FNZH01000001.1"/>
</dbReference>
<reference evidence="7" key="1">
    <citation type="submission" date="2016-10" db="EMBL/GenBank/DDBJ databases">
        <authorList>
            <person name="Varghese N."/>
            <person name="Submissions S."/>
        </authorList>
    </citation>
    <scope>NUCLEOTIDE SEQUENCE [LARGE SCALE GENOMIC DNA]</scope>
    <source>
        <strain evidence="7">IBRC-M 10761</strain>
    </source>
</reference>
<organism evidence="6 7">
    <name type="scientific">Cyclobacterium xiamenense</name>
    <dbReference type="NCBI Taxonomy" id="1297121"/>
    <lineage>
        <taxon>Bacteria</taxon>
        <taxon>Pseudomonadati</taxon>
        <taxon>Bacteroidota</taxon>
        <taxon>Cytophagia</taxon>
        <taxon>Cytophagales</taxon>
        <taxon>Cyclobacteriaceae</taxon>
        <taxon>Cyclobacterium</taxon>
    </lineage>
</organism>
<name>A0A1H6TPY9_9BACT</name>
<evidence type="ECO:0000256" key="5">
    <source>
        <dbReference type="SAM" id="Phobius"/>
    </source>
</evidence>
<keyword evidence="4 5" id="KW-0472">Membrane</keyword>
<protein>
    <submittedName>
        <fullName evidence="6">Bile acid:Na+ symporter, BASS family</fullName>
    </submittedName>
</protein>
<sequence>MEKLDQLQIHFEGDSLFLMNVSLAVIMFGVALDIRLGDFKRIWRRPKPFLLGISAQFLLLPALTWLLVSVIQPIPSVALGMFLVAACPGGNISNFLTHLAKGNTALSVSLTAFATLSSVLLTPLNFALWSGLYGPSAELLTQIRLDYTEVFQTVGLILGIPLTLGIYVNRKRPLAARKMATALKPLSVLVFITIVIVAFYSNFDLFTRVIGHIFGIVLLHNLLALLSGFFLAKMGRLPLTETKTLTLETGIQNSGLALVLIFTYFEGLGGMSIIAGWWGIWHIVSGLLLATAWKYKTAVSSLAA</sequence>
<dbReference type="GO" id="GO:0016020">
    <property type="term" value="C:membrane"/>
    <property type="evidence" value="ECO:0007669"/>
    <property type="project" value="UniProtKB-SubCell"/>
</dbReference>
<feature type="transmembrane region" description="Helical" evidence="5">
    <location>
        <begin position="209"/>
        <end position="232"/>
    </location>
</feature>
<evidence type="ECO:0000256" key="1">
    <source>
        <dbReference type="ARBA" id="ARBA00004141"/>
    </source>
</evidence>
<evidence type="ECO:0000313" key="6">
    <source>
        <dbReference type="EMBL" id="SEI82088.1"/>
    </source>
</evidence>
<dbReference type="OrthoDB" id="9806785at2"/>
<keyword evidence="7" id="KW-1185">Reference proteome</keyword>
<evidence type="ECO:0000313" key="7">
    <source>
        <dbReference type="Proteomes" id="UP000199403"/>
    </source>
</evidence>
<accession>A0A1H6TPY9</accession>
<keyword evidence="2 5" id="KW-0812">Transmembrane</keyword>
<feature type="transmembrane region" description="Helical" evidence="5">
    <location>
        <begin position="48"/>
        <end position="68"/>
    </location>
</feature>
<comment type="subcellular location">
    <subcellularLocation>
        <location evidence="1">Membrane</location>
        <topology evidence="1">Multi-pass membrane protein</topology>
    </subcellularLocation>
</comment>
<dbReference type="AlphaFoldDB" id="A0A1H6TPY9"/>
<feature type="transmembrane region" description="Helical" evidence="5">
    <location>
        <begin position="108"/>
        <end position="130"/>
    </location>
</feature>
<dbReference type="InterPro" id="IPR004710">
    <property type="entry name" value="Bilac:Na_transpt"/>
</dbReference>
<dbReference type="InterPro" id="IPR002657">
    <property type="entry name" value="BilAc:Na_symport/Acr3"/>
</dbReference>
<feature type="transmembrane region" description="Helical" evidence="5">
    <location>
        <begin position="16"/>
        <end position="36"/>
    </location>
</feature>
<dbReference type="PANTHER" id="PTHR10361:SF28">
    <property type="entry name" value="P3 PROTEIN-RELATED"/>
    <property type="match status" value="1"/>
</dbReference>
<dbReference type="Gene3D" id="1.20.1530.20">
    <property type="match status" value="1"/>
</dbReference>
<feature type="transmembrane region" description="Helical" evidence="5">
    <location>
        <begin position="74"/>
        <end position="96"/>
    </location>
</feature>